<feature type="compositionally biased region" description="Polar residues" evidence="1">
    <location>
        <begin position="549"/>
        <end position="563"/>
    </location>
</feature>
<evidence type="ECO:0000256" key="1">
    <source>
        <dbReference type="SAM" id="MobiDB-lite"/>
    </source>
</evidence>
<protein>
    <submittedName>
        <fullName evidence="2">Uncharacterized protein</fullName>
    </submittedName>
</protein>
<feature type="compositionally biased region" description="Low complexity" evidence="1">
    <location>
        <begin position="493"/>
        <end position="507"/>
    </location>
</feature>
<proteinExistence type="predicted"/>
<feature type="compositionally biased region" description="Polar residues" evidence="1">
    <location>
        <begin position="508"/>
        <end position="525"/>
    </location>
</feature>
<feature type="compositionally biased region" description="Basic residues" evidence="1">
    <location>
        <begin position="53"/>
        <end position="62"/>
    </location>
</feature>
<feature type="compositionally biased region" description="Low complexity" evidence="1">
    <location>
        <begin position="588"/>
        <end position="611"/>
    </location>
</feature>
<dbReference type="GeneID" id="91095111"/>
<organism evidence="2 3">
    <name type="scientific">Kwoniella dendrophila CBS 6074</name>
    <dbReference type="NCBI Taxonomy" id="1295534"/>
    <lineage>
        <taxon>Eukaryota</taxon>
        <taxon>Fungi</taxon>
        <taxon>Dikarya</taxon>
        <taxon>Basidiomycota</taxon>
        <taxon>Agaricomycotina</taxon>
        <taxon>Tremellomycetes</taxon>
        <taxon>Tremellales</taxon>
        <taxon>Cryptococcaceae</taxon>
        <taxon>Kwoniella</taxon>
    </lineage>
</organism>
<feature type="region of interest" description="Disordered" evidence="1">
    <location>
        <begin position="47"/>
        <end position="67"/>
    </location>
</feature>
<feature type="region of interest" description="Disordered" evidence="1">
    <location>
        <begin position="588"/>
        <end position="620"/>
    </location>
</feature>
<dbReference type="AlphaFoldDB" id="A0AAX4JXU3"/>
<dbReference type="Proteomes" id="UP001355207">
    <property type="component" value="Chromosome 5"/>
</dbReference>
<feature type="region of interest" description="Disordered" evidence="1">
    <location>
        <begin position="643"/>
        <end position="662"/>
    </location>
</feature>
<evidence type="ECO:0000313" key="3">
    <source>
        <dbReference type="Proteomes" id="UP001355207"/>
    </source>
</evidence>
<feature type="region of interest" description="Disordered" evidence="1">
    <location>
        <begin position="486"/>
        <end position="575"/>
    </location>
</feature>
<sequence>MVFGVSYSYGRKTISSPLPSTYYPKQPASRYPPSSVQSVITKDYKSGNALKKGSGKKTRKYVKRDQTPKINERESSLYLPKTETETADTLDFQVQFQVQDQNRIESATVDLPIYHTYTSSYTTLLPSTHSLISDTYHSTETHQHSSGYSTAIEEDSDSIITATRPFSTCLTYSSNSLGLDFFPSPPEHTFDFPHPSEQSEDDEDKLFAYIHFSDNFSESEEQDDEKYISSSRFLSETTDTTYVSTPTTSYDLNHQKNTIILDIDSELDIDKWKSRRRTISFSVHSPILGHYAEKDSYTHTYHHTTGNGTGKYHHHQYQEQQAYINNNTNKHTKRHSFYDTDKNYSNWAKEKFYASEIDLTKQSASTYTLPVSPLNLESKSDRSQQTKQTKRKHLTKRFNNILDKMTIVLESKKKDSLVDDVEYNDTDDMAAPPPIPARSRLRSVPSVKVLNTTTVFDETSAPSLPSGPSNVNGITQRKSSLFRLPVDQPLDQSSPSTPTTISPVKSSHSPTSAVESPSANDTSFSFGKRKSSKVIERDPLKVKDGVQAKGSSSGVYTPSTFPGAQNPRPSHFPSHVYTPTNFSLYPQASPISPSSSSTHSFSSSHSDSTAPPITPLSPTSRISKAVSSNMRRFSSGIVSLKDKTYSNSDSKHQRAITTPMLESGEYLSTSGSFESDHSRDSGSSWTSWQGQGQPKLPSTMFKHSDSGYFPPINSNGAGLGVGLDRDENRGRSNTVIIEAAMDPINFAAPKSLGPGSGSLAGKGKRKPVPRLLGSDEASVPIHAM</sequence>
<feature type="region of interest" description="Disordered" evidence="1">
    <location>
        <begin position="667"/>
        <end position="696"/>
    </location>
</feature>
<name>A0AAX4JXU3_9TREE</name>
<reference evidence="2 3" key="1">
    <citation type="submission" date="2024-01" db="EMBL/GenBank/DDBJ databases">
        <title>Comparative genomics of Cryptococcus and Kwoniella reveals pathogenesis evolution and contrasting modes of karyotype evolution via chromosome fusion or intercentromeric recombination.</title>
        <authorList>
            <person name="Coelho M.A."/>
            <person name="David-Palma M."/>
            <person name="Shea T."/>
            <person name="Bowers K."/>
            <person name="McGinley-Smith S."/>
            <person name="Mohammad A.W."/>
            <person name="Gnirke A."/>
            <person name="Yurkov A.M."/>
            <person name="Nowrousian M."/>
            <person name="Sun S."/>
            <person name="Cuomo C.A."/>
            <person name="Heitman J."/>
        </authorList>
    </citation>
    <scope>NUCLEOTIDE SEQUENCE [LARGE SCALE GENOMIC DNA]</scope>
    <source>
        <strain evidence="2 3">CBS 6074</strain>
    </source>
</reference>
<evidence type="ECO:0000313" key="2">
    <source>
        <dbReference type="EMBL" id="WWC89517.1"/>
    </source>
</evidence>
<feature type="compositionally biased region" description="Basic and acidic residues" evidence="1">
    <location>
        <begin position="643"/>
        <end position="652"/>
    </location>
</feature>
<feature type="compositionally biased region" description="Low complexity" evidence="1">
    <location>
        <begin position="681"/>
        <end position="693"/>
    </location>
</feature>
<dbReference type="EMBL" id="CP144102">
    <property type="protein sequence ID" value="WWC89517.1"/>
    <property type="molecule type" value="Genomic_DNA"/>
</dbReference>
<dbReference type="RefSeq" id="XP_066076280.1">
    <property type="nucleotide sequence ID" value="XM_066220183.1"/>
</dbReference>
<keyword evidence="3" id="KW-1185">Reference proteome</keyword>
<feature type="region of interest" description="Disordered" evidence="1">
    <location>
        <begin position="373"/>
        <end position="392"/>
    </location>
</feature>
<feature type="region of interest" description="Disordered" evidence="1">
    <location>
        <begin position="748"/>
        <end position="784"/>
    </location>
</feature>
<gene>
    <name evidence="2" type="ORF">L201_004441</name>
</gene>
<accession>A0AAX4JXU3</accession>
<feature type="compositionally biased region" description="Basic and acidic residues" evidence="1">
    <location>
        <begin position="533"/>
        <end position="546"/>
    </location>
</feature>